<dbReference type="Pfam" id="PF00480">
    <property type="entry name" value="ROK"/>
    <property type="match status" value="1"/>
</dbReference>
<accession>A0ABX1ADW2</accession>
<dbReference type="InterPro" id="IPR043129">
    <property type="entry name" value="ATPase_NBD"/>
</dbReference>
<evidence type="ECO:0000256" key="1">
    <source>
        <dbReference type="ARBA" id="ARBA00006479"/>
    </source>
</evidence>
<comment type="caution">
    <text evidence="2">The sequence shown here is derived from an EMBL/GenBank/DDBJ whole genome shotgun (WGS) entry which is preliminary data.</text>
</comment>
<dbReference type="EMBL" id="JAAVJB010000015">
    <property type="protein sequence ID" value="NJP65409.1"/>
    <property type="molecule type" value="Genomic_DNA"/>
</dbReference>
<sequence>SRTTESGRSAVSALAAGIAATATLVELDVVVVGGGVAQSGEVLFAPLASALDEYAALPYVRGLPVRPALLGGDAGLVGAAAAVRRSPGGD</sequence>
<keyword evidence="3" id="KW-1185">Reference proteome</keyword>
<protein>
    <submittedName>
        <fullName evidence="2">ROK family protein</fullName>
    </submittedName>
</protein>
<name>A0ABX1ADW2_9ACTN</name>
<dbReference type="Proteomes" id="UP000746503">
    <property type="component" value="Unassembled WGS sequence"/>
</dbReference>
<comment type="similarity">
    <text evidence="1">Belongs to the ROK (NagC/XylR) family.</text>
</comment>
<organism evidence="2 3">
    <name type="scientific">Streptomyces spiramenti</name>
    <dbReference type="NCBI Taxonomy" id="2720606"/>
    <lineage>
        <taxon>Bacteria</taxon>
        <taxon>Bacillati</taxon>
        <taxon>Actinomycetota</taxon>
        <taxon>Actinomycetes</taxon>
        <taxon>Kitasatosporales</taxon>
        <taxon>Streptomycetaceae</taxon>
        <taxon>Streptomyces</taxon>
    </lineage>
</organism>
<reference evidence="2 3" key="1">
    <citation type="submission" date="2020-03" db="EMBL/GenBank/DDBJ databases">
        <title>Draft genome of Streptomyces sp. ventii, isolated from the Axial Seamount in the Pacific Ocean, and resequencing of the two type strains Streptomyces lonarensis strain NCL 716 and Streptomyces bohaiensis strain 11A07.</title>
        <authorList>
            <person name="Loughran R.M."/>
            <person name="Pfannmuller K.M."/>
            <person name="Wasson B.J."/>
            <person name="Deadmond M.C."/>
            <person name="Paddock B.E."/>
            <person name="Koyack M.J."/>
            <person name="Gallegos D.A."/>
            <person name="Mitchell E.A."/>
            <person name="Ushijima B."/>
            <person name="Saw J.H."/>
            <person name="Mcphail K.L."/>
            <person name="Videau P."/>
        </authorList>
    </citation>
    <scope>NUCLEOTIDE SEQUENCE [LARGE SCALE GENOMIC DNA]</scope>
    <source>
        <strain evidence="3">5675061</strain>
    </source>
</reference>
<evidence type="ECO:0000313" key="2">
    <source>
        <dbReference type="EMBL" id="NJP65409.1"/>
    </source>
</evidence>
<dbReference type="RefSeq" id="WP_167931938.1">
    <property type="nucleotide sequence ID" value="NZ_JAAVJB010000015.1"/>
</dbReference>
<evidence type="ECO:0000313" key="3">
    <source>
        <dbReference type="Proteomes" id="UP000746503"/>
    </source>
</evidence>
<proteinExistence type="inferred from homology"/>
<feature type="non-terminal residue" evidence="2">
    <location>
        <position position="1"/>
    </location>
</feature>
<dbReference type="SUPFAM" id="SSF53067">
    <property type="entry name" value="Actin-like ATPase domain"/>
    <property type="match status" value="1"/>
</dbReference>
<dbReference type="Gene3D" id="3.30.420.40">
    <property type="match status" value="1"/>
</dbReference>
<dbReference type="InterPro" id="IPR000600">
    <property type="entry name" value="ROK"/>
</dbReference>
<gene>
    <name evidence="2" type="ORF">HCJ92_03695</name>
</gene>